<dbReference type="Proteomes" id="UP000591131">
    <property type="component" value="Unassembled WGS sequence"/>
</dbReference>
<sequence length="251" mass="27357">MEDPSVWKAIVAERAKTVVAEEGKLVAEGAQGSSSAPGDSSFYKSMMVPLLEIKFKGLFTNASRSLTVGVDDVAEVKKGREMFVSEALKCLKLVHIDLVVPSATVLDAVEGAEVVVKMPNKGREVTSLDEWLLECVGYKSNMGVKVKRLMEARSLDRARAFEVYMRESTDSELMAQTYARLRPLPVAARGRQDQKSGMGKAARRSDGAGLTPGVCKYTSSNCPFNPCKYRLHSEEVSQVGRLWTLSTGEAG</sequence>
<protein>
    <submittedName>
        <fullName evidence="2">Uncharacterized protein</fullName>
    </submittedName>
</protein>
<name>A0A7J6LX69_PERCH</name>
<dbReference type="OrthoDB" id="10563348at2759"/>
<organism evidence="2 3">
    <name type="scientific">Perkinsus chesapeaki</name>
    <name type="common">Clam parasite</name>
    <name type="synonym">Perkinsus andrewsi</name>
    <dbReference type="NCBI Taxonomy" id="330153"/>
    <lineage>
        <taxon>Eukaryota</taxon>
        <taxon>Sar</taxon>
        <taxon>Alveolata</taxon>
        <taxon>Perkinsozoa</taxon>
        <taxon>Perkinsea</taxon>
        <taxon>Perkinsida</taxon>
        <taxon>Perkinsidae</taxon>
        <taxon>Perkinsus</taxon>
    </lineage>
</organism>
<evidence type="ECO:0000313" key="2">
    <source>
        <dbReference type="EMBL" id="KAF4663873.1"/>
    </source>
</evidence>
<gene>
    <name evidence="2" type="ORF">FOL47_005510</name>
</gene>
<reference evidence="2 3" key="1">
    <citation type="submission" date="2020-04" db="EMBL/GenBank/DDBJ databases">
        <title>Perkinsus chesapeaki whole genome sequence.</title>
        <authorList>
            <person name="Bogema D.R."/>
        </authorList>
    </citation>
    <scope>NUCLEOTIDE SEQUENCE [LARGE SCALE GENOMIC DNA]</scope>
    <source>
        <strain evidence="2">ATCC PRA-425</strain>
    </source>
</reference>
<comment type="caution">
    <text evidence="2">The sequence shown here is derived from an EMBL/GenBank/DDBJ whole genome shotgun (WGS) entry which is preliminary data.</text>
</comment>
<dbReference type="AlphaFoldDB" id="A0A7J6LX69"/>
<proteinExistence type="predicted"/>
<evidence type="ECO:0000313" key="3">
    <source>
        <dbReference type="Proteomes" id="UP000591131"/>
    </source>
</evidence>
<keyword evidence="3" id="KW-1185">Reference proteome</keyword>
<dbReference type="EMBL" id="JAAPAO010000303">
    <property type="protein sequence ID" value="KAF4663873.1"/>
    <property type="molecule type" value="Genomic_DNA"/>
</dbReference>
<evidence type="ECO:0000256" key="1">
    <source>
        <dbReference type="SAM" id="MobiDB-lite"/>
    </source>
</evidence>
<accession>A0A7J6LX69</accession>
<feature type="region of interest" description="Disordered" evidence="1">
    <location>
        <begin position="189"/>
        <end position="208"/>
    </location>
</feature>